<dbReference type="AlphaFoldDB" id="A0A6A5XA10"/>
<evidence type="ECO:0000256" key="2">
    <source>
        <dbReference type="SAM" id="SignalP"/>
    </source>
</evidence>
<feature type="chain" id="PRO_5025585737" evidence="2">
    <location>
        <begin position="18"/>
        <end position="168"/>
    </location>
</feature>
<organism evidence="3 4">
    <name type="scientific">Aaosphaeria arxii CBS 175.79</name>
    <dbReference type="NCBI Taxonomy" id="1450172"/>
    <lineage>
        <taxon>Eukaryota</taxon>
        <taxon>Fungi</taxon>
        <taxon>Dikarya</taxon>
        <taxon>Ascomycota</taxon>
        <taxon>Pezizomycotina</taxon>
        <taxon>Dothideomycetes</taxon>
        <taxon>Pleosporomycetidae</taxon>
        <taxon>Pleosporales</taxon>
        <taxon>Pleosporales incertae sedis</taxon>
        <taxon>Aaosphaeria</taxon>
    </lineage>
</organism>
<evidence type="ECO:0000313" key="3">
    <source>
        <dbReference type="EMBL" id="KAF2009749.1"/>
    </source>
</evidence>
<keyword evidence="4" id="KW-1185">Reference proteome</keyword>
<keyword evidence="1" id="KW-0472">Membrane</keyword>
<accession>A0A6A5XA10</accession>
<name>A0A6A5XA10_9PLEO</name>
<feature type="signal peptide" evidence="2">
    <location>
        <begin position="1"/>
        <end position="17"/>
    </location>
</feature>
<keyword evidence="1" id="KW-0812">Transmembrane</keyword>
<reference evidence="3" key="1">
    <citation type="journal article" date="2020" name="Stud. Mycol.">
        <title>101 Dothideomycetes genomes: a test case for predicting lifestyles and emergence of pathogens.</title>
        <authorList>
            <person name="Haridas S."/>
            <person name="Albert R."/>
            <person name="Binder M."/>
            <person name="Bloem J."/>
            <person name="Labutti K."/>
            <person name="Salamov A."/>
            <person name="Andreopoulos B."/>
            <person name="Baker S."/>
            <person name="Barry K."/>
            <person name="Bills G."/>
            <person name="Bluhm B."/>
            <person name="Cannon C."/>
            <person name="Castanera R."/>
            <person name="Culley D."/>
            <person name="Daum C."/>
            <person name="Ezra D."/>
            <person name="Gonzalez J."/>
            <person name="Henrissat B."/>
            <person name="Kuo A."/>
            <person name="Liang C."/>
            <person name="Lipzen A."/>
            <person name="Lutzoni F."/>
            <person name="Magnuson J."/>
            <person name="Mondo S."/>
            <person name="Nolan M."/>
            <person name="Ohm R."/>
            <person name="Pangilinan J."/>
            <person name="Park H.-J."/>
            <person name="Ramirez L."/>
            <person name="Alfaro M."/>
            <person name="Sun H."/>
            <person name="Tritt A."/>
            <person name="Yoshinaga Y."/>
            <person name="Zwiers L.-H."/>
            <person name="Turgeon B."/>
            <person name="Goodwin S."/>
            <person name="Spatafora J."/>
            <person name="Crous P."/>
            <person name="Grigoriev I."/>
        </authorList>
    </citation>
    <scope>NUCLEOTIDE SEQUENCE</scope>
    <source>
        <strain evidence="3">CBS 175.79</strain>
    </source>
</reference>
<protein>
    <submittedName>
        <fullName evidence="3">Uncharacterized protein</fullName>
    </submittedName>
</protein>
<evidence type="ECO:0000313" key="4">
    <source>
        <dbReference type="Proteomes" id="UP000799778"/>
    </source>
</evidence>
<gene>
    <name evidence="3" type="ORF">BU24DRAFT_415050</name>
</gene>
<keyword evidence="2" id="KW-0732">Signal</keyword>
<dbReference type="Proteomes" id="UP000799778">
    <property type="component" value="Unassembled WGS sequence"/>
</dbReference>
<feature type="transmembrane region" description="Helical" evidence="1">
    <location>
        <begin position="137"/>
        <end position="160"/>
    </location>
</feature>
<dbReference type="EMBL" id="ML978078">
    <property type="protein sequence ID" value="KAF2009749.1"/>
    <property type="molecule type" value="Genomic_DNA"/>
</dbReference>
<keyword evidence="1" id="KW-1133">Transmembrane helix</keyword>
<proteinExistence type="predicted"/>
<dbReference type="RefSeq" id="XP_033378088.1">
    <property type="nucleotide sequence ID" value="XM_033526264.1"/>
</dbReference>
<sequence length="168" mass="18358">MFSFSFNFGSLLPTLLCSKGGKLGYDDYEIVEIPTLETFSSTACSKMHAPPQSSGVYRCNKRTTATAPTTTTAITTGATPSDVLKMALSRQYAAWATLKKKTFAWFQGKVIAQYQHSKSMDFWGNVGISVAGLCSKIVHFVVLIAIAAVGFLVWNSICWVGEKIYSMI</sequence>
<dbReference type="GeneID" id="54283661"/>
<evidence type="ECO:0000256" key="1">
    <source>
        <dbReference type="SAM" id="Phobius"/>
    </source>
</evidence>